<accession>A0AB33KQJ1</accession>
<keyword evidence="2" id="KW-1133">Transmembrane helix</keyword>
<feature type="transmembrane region" description="Helical" evidence="2">
    <location>
        <begin position="98"/>
        <end position="120"/>
    </location>
</feature>
<feature type="transmembrane region" description="Helical" evidence="2">
    <location>
        <begin position="126"/>
        <end position="148"/>
    </location>
</feature>
<feature type="compositionally biased region" description="Low complexity" evidence="1">
    <location>
        <begin position="14"/>
        <end position="25"/>
    </location>
</feature>
<dbReference type="EMBL" id="AP035884">
    <property type="protein sequence ID" value="BFP57418.1"/>
    <property type="molecule type" value="Genomic_DNA"/>
</dbReference>
<gene>
    <name evidence="3" type="ORF">SCMC78_72250</name>
</gene>
<evidence type="ECO:0008006" key="4">
    <source>
        <dbReference type="Google" id="ProtNLM"/>
    </source>
</evidence>
<dbReference type="RefSeq" id="WP_319273663.1">
    <property type="nucleotide sequence ID" value="NZ_AP035884.1"/>
</dbReference>
<feature type="transmembrane region" description="Helical" evidence="2">
    <location>
        <begin position="41"/>
        <end position="66"/>
    </location>
</feature>
<dbReference type="InterPro" id="IPR006938">
    <property type="entry name" value="DUF624"/>
</dbReference>
<feature type="region of interest" description="Disordered" evidence="1">
    <location>
        <begin position="1"/>
        <end position="25"/>
    </location>
</feature>
<dbReference type="Pfam" id="PF04854">
    <property type="entry name" value="DUF624"/>
    <property type="match status" value="1"/>
</dbReference>
<evidence type="ECO:0000256" key="1">
    <source>
        <dbReference type="SAM" id="MobiDB-lite"/>
    </source>
</evidence>
<organism evidence="3">
    <name type="scientific">Streptomyces sp. CMC78</name>
    <dbReference type="NCBI Taxonomy" id="3231512"/>
    <lineage>
        <taxon>Bacteria</taxon>
        <taxon>Bacillati</taxon>
        <taxon>Actinomycetota</taxon>
        <taxon>Actinomycetes</taxon>
        <taxon>Kitasatosporales</taxon>
        <taxon>Streptomycetaceae</taxon>
        <taxon>Streptomyces</taxon>
    </lineage>
</organism>
<protein>
    <recommendedName>
        <fullName evidence="4">DUF624 domain-containing protein</fullName>
    </recommendedName>
</protein>
<evidence type="ECO:0000313" key="3">
    <source>
        <dbReference type="EMBL" id="BFP57418.1"/>
    </source>
</evidence>
<feature type="compositionally biased region" description="Pro residues" evidence="1">
    <location>
        <begin position="1"/>
        <end position="13"/>
    </location>
</feature>
<keyword evidence="2" id="KW-0812">Transmembrane</keyword>
<keyword evidence="2" id="KW-0472">Membrane</keyword>
<evidence type="ECO:0000256" key="2">
    <source>
        <dbReference type="SAM" id="Phobius"/>
    </source>
</evidence>
<feature type="transmembrane region" description="Helical" evidence="2">
    <location>
        <begin position="180"/>
        <end position="202"/>
    </location>
</feature>
<sequence>MGTPLAPPTPLAPLPGAAASPPAPEAAPSGWPTLLRRLEFIAYPAAAGAAFTLLALGVVTWLPALAAMGRALQRWRVDGDSRCFANTFAAFGGYWRALWLHGLLSTAAAVVLAANTLHLLGRSEAWTFPLLAAQVGIAAALVIHHVALAAEAGRAPEGGVRGWSAGALSLGFGSPARGTALLGAVVSAVLLSLVVPLGPLLLGPSVPVLLALSFADPRRHTS</sequence>
<name>A0AB33KQJ1_9ACTN</name>
<reference evidence="3" key="1">
    <citation type="submission" date="2024-07" db="EMBL/GenBank/DDBJ databases">
        <title>Complete genome sequences of cellulolytic bacteria, Kitasatospora sp. CMC57 and Streptomyces sp. CMC78, isolated from Japanese agricultural soil.</title>
        <authorList>
            <person name="Hashimoto T."/>
            <person name="Ito M."/>
            <person name="Iwamoto M."/>
            <person name="Fukahori D."/>
            <person name="Shoda T."/>
            <person name="Sakoda M."/>
            <person name="Morohoshi T."/>
            <person name="Mitsuboshi M."/>
            <person name="Nishizawa T."/>
        </authorList>
    </citation>
    <scope>NUCLEOTIDE SEQUENCE</scope>
    <source>
        <strain evidence="3">CMC78</strain>
    </source>
</reference>
<proteinExistence type="predicted"/>
<dbReference type="AlphaFoldDB" id="A0AB33KQJ1"/>
<dbReference type="KEGG" id="stcm:SCMC78_72250"/>